<proteinExistence type="predicted"/>
<name>A0A1X7VRM7_AMPQE</name>
<dbReference type="InParanoid" id="A0A1X7VRM7"/>
<sequence length="54" mass="6029">GFRDEMIRDRLVVGIQDQLLSECMQLDATLDLEKAKKMVCQHAGGCKRSISGPH</sequence>
<accession>A0A1X7VRM7</accession>
<dbReference type="AlphaFoldDB" id="A0A1X7VRM7"/>
<evidence type="ECO:0000313" key="1">
    <source>
        <dbReference type="EnsemblMetazoa" id="Aqu2.1.42480_001"/>
    </source>
</evidence>
<protein>
    <submittedName>
        <fullName evidence="1">Uncharacterized protein</fullName>
    </submittedName>
</protein>
<organism evidence="1">
    <name type="scientific">Amphimedon queenslandica</name>
    <name type="common">Sponge</name>
    <dbReference type="NCBI Taxonomy" id="400682"/>
    <lineage>
        <taxon>Eukaryota</taxon>
        <taxon>Metazoa</taxon>
        <taxon>Porifera</taxon>
        <taxon>Demospongiae</taxon>
        <taxon>Heteroscleromorpha</taxon>
        <taxon>Haplosclerida</taxon>
        <taxon>Niphatidae</taxon>
        <taxon>Amphimedon</taxon>
    </lineage>
</organism>
<reference evidence="1" key="1">
    <citation type="submission" date="2017-05" db="UniProtKB">
        <authorList>
            <consortium name="EnsemblMetazoa"/>
        </authorList>
    </citation>
    <scope>IDENTIFICATION</scope>
</reference>
<dbReference type="EnsemblMetazoa" id="Aqu2.1.42480_001">
    <property type="protein sequence ID" value="Aqu2.1.42480_001"/>
    <property type="gene ID" value="Aqu2.1.42480"/>
</dbReference>